<organism evidence="10 11">
    <name type="scientific">Rhodoferax ferrireducens</name>
    <dbReference type="NCBI Taxonomy" id="192843"/>
    <lineage>
        <taxon>Bacteria</taxon>
        <taxon>Pseudomonadati</taxon>
        <taxon>Pseudomonadota</taxon>
        <taxon>Betaproteobacteria</taxon>
        <taxon>Burkholderiales</taxon>
        <taxon>Comamonadaceae</taxon>
        <taxon>Rhodoferax</taxon>
    </lineage>
</organism>
<dbReference type="GO" id="GO:0004540">
    <property type="term" value="F:RNA nuclease activity"/>
    <property type="evidence" value="ECO:0007669"/>
    <property type="project" value="InterPro"/>
</dbReference>
<dbReference type="InterPro" id="IPR002716">
    <property type="entry name" value="PIN_dom"/>
</dbReference>
<evidence type="ECO:0000256" key="1">
    <source>
        <dbReference type="ARBA" id="ARBA00001946"/>
    </source>
</evidence>
<feature type="binding site" evidence="8">
    <location>
        <position position="98"/>
    </location>
    <ligand>
        <name>Mg(2+)</name>
        <dbReference type="ChEBI" id="CHEBI:18420"/>
    </ligand>
</feature>
<proteinExistence type="inferred from homology"/>
<comment type="caution">
    <text evidence="10">The sequence shown here is derived from an EMBL/GenBank/DDBJ whole genome shotgun (WGS) entry which is preliminary data.</text>
</comment>
<name>A0A1W9KS61_9BURK</name>
<reference evidence="10 11" key="1">
    <citation type="submission" date="2017-01" db="EMBL/GenBank/DDBJ databases">
        <title>Novel large sulfur bacteria in the metagenomes of groundwater-fed chemosynthetic microbial mats in the Lake Huron basin.</title>
        <authorList>
            <person name="Sharrar A.M."/>
            <person name="Flood B.E."/>
            <person name="Bailey J.V."/>
            <person name="Jones D.S."/>
            <person name="Biddanda B."/>
            <person name="Ruberg S.A."/>
            <person name="Marcus D.N."/>
            <person name="Dick G.J."/>
        </authorList>
    </citation>
    <scope>NUCLEOTIDE SEQUENCE [LARGE SCALE GENOMIC DNA]</scope>
    <source>
        <strain evidence="10">A7</strain>
    </source>
</reference>
<keyword evidence="6 8" id="KW-0460">Magnesium</keyword>
<dbReference type="PANTHER" id="PTHR33653:SF1">
    <property type="entry name" value="RIBONUCLEASE VAPC2"/>
    <property type="match status" value="1"/>
</dbReference>
<evidence type="ECO:0000256" key="4">
    <source>
        <dbReference type="ARBA" id="ARBA00022723"/>
    </source>
</evidence>
<dbReference type="Pfam" id="PF01850">
    <property type="entry name" value="PIN"/>
    <property type="match status" value="1"/>
</dbReference>
<evidence type="ECO:0000256" key="5">
    <source>
        <dbReference type="ARBA" id="ARBA00022801"/>
    </source>
</evidence>
<evidence type="ECO:0000256" key="2">
    <source>
        <dbReference type="ARBA" id="ARBA00022649"/>
    </source>
</evidence>
<comment type="similarity">
    <text evidence="7 8">Belongs to the PINc/VapC protein family.</text>
</comment>
<dbReference type="Gene3D" id="3.40.50.1010">
    <property type="entry name" value="5'-nuclease"/>
    <property type="match status" value="1"/>
</dbReference>
<feature type="domain" description="PIN" evidence="9">
    <location>
        <begin position="5"/>
        <end position="123"/>
    </location>
</feature>
<dbReference type="EC" id="3.1.-.-" evidence="8"/>
<comment type="cofactor">
    <cofactor evidence="1 8">
        <name>Mg(2+)</name>
        <dbReference type="ChEBI" id="CHEBI:18420"/>
    </cofactor>
</comment>
<protein>
    <recommendedName>
        <fullName evidence="8">Ribonuclease VapC</fullName>
        <shortName evidence="8">RNase VapC</shortName>
        <ecNumber evidence="8">3.1.-.-</ecNumber>
    </recommendedName>
    <alternativeName>
        <fullName evidence="8">Toxin VapC</fullName>
    </alternativeName>
</protein>
<dbReference type="GO" id="GO:0016787">
    <property type="term" value="F:hydrolase activity"/>
    <property type="evidence" value="ECO:0007669"/>
    <property type="project" value="UniProtKB-KW"/>
</dbReference>
<keyword evidence="8" id="KW-0800">Toxin</keyword>
<keyword evidence="2 8" id="KW-1277">Toxin-antitoxin system</keyword>
<keyword evidence="4 8" id="KW-0479">Metal-binding</keyword>
<dbReference type="EMBL" id="MTEI01000010">
    <property type="protein sequence ID" value="OQW87124.1"/>
    <property type="molecule type" value="Genomic_DNA"/>
</dbReference>
<evidence type="ECO:0000256" key="6">
    <source>
        <dbReference type="ARBA" id="ARBA00022842"/>
    </source>
</evidence>
<dbReference type="AlphaFoldDB" id="A0A1W9KS61"/>
<dbReference type="SUPFAM" id="SSF88723">
    <property type="entry name" value="PIN domain-like"/>
    <property type="match status" value="1"/>
</dbReference>
<dbReference type="GO" id="GO:0000287">
    <property type="term" value="F:magnesium ion binding"/>
    <property type="evidence" value="ECO:0007669"/>
    <property type="project" value="UniProtKB-UniRule"/>
</dbReference>
<accession>A0A1W9KS61</accession>
<evidence type="ECO:0000256" key="3">
    <source>
        <dbReference type="ARBA" id="ARBA00022722"/>
    </source>
</evidence>
<sequence>MKTAVDSSVLFDIVKGAPGAAAAQAALAAALARGGLCVCAVVVAELGRYFADEQNLRDFLMACQIDHDPLTIEAALEAARIMRGYAKNKGPRERVAPDFLIGAHALRQADALLTTDAGFFRNYFEGLQVICPGA</sequence>
<evidence type="ECO:0000259" key="9">
    <source>
        <dbReference type="Pfam" id="PF01850"/>
    </source>
</evidence>
<dbReference type="GO" id="GO:0090729">
    <property type="term" value="F:toxin activity"/>
    <property type="evidence" value="ECO:0007669"/>
    <property type="project" value="UniProtKB-KW"/>
</dbReference>
<feature type="binding site" evidence="8">
    <location>
        <position position="6"/>
    </location>
    <ligand>
        <name>Mg(2+)</name>
        <dbReference type="ChEBI" id="CHEBI:18420"/>
    </ligand>
</feature>
<evidence type="ECO:0000256" key="8">
    <source>
        <dbReference type="HAMAP-Rule" id="MF_00265"/>
    </source>
</evidence>
<evidence type="ECO:0000313" key="10">
    <source>
        <dbReference type="EMBL" id="OQW87124.1"/>
    </source>
</evidence>
<dbReference type="InterPro" id="IPR022907">
    <property type="entry name" value="VapC_family"/>
</dbReference>
<evidence type="ECO:0000256" key="7">
    <source>
        <dbReference type="ARBA" id="ARBA00038093"/>
    </source>
</evidence>
<dbReference type="InterPro" id="IPR029060">
    <property type="entry name" value="PIN-like_dom_sf"/>
</dbReference>
<comment type="function">
    <text evidence="8">Toxic component of a toxin-antitoxin (TA) system. An RNase.</text>
</comment>
<dbReference type="HAMAP" id="MF_00265">
    <property type="entry name" value="VapC_Nob1"/>
    <property type="match status" value="1"/>
</dbReference>
<dbReference type="Proteomes" id="UP000192505">
    <property type="component" value="Unassembled WGS sequence"/>
</dbReference>
<dbReference type="InterPro" id="IPR050556">
    <property type="entry name" value="Type_II_TA_system_RNase"/>
</dbReference>
<evidence type="ECO:0000313" key="11">
    <source>
        <dbReference type="Proteomes" id="UP000192505"/>
    </source>
</evidence>
<keyword evidence="5 8" id="KW-0378">Hydrolase</keyword>
<keyword evidence="3 8" id="KW-0540">Nuclease</keyword>
<gene>
    <name evidence="8" type="primary">vapC</name>
    <name evidence="10" type="ORF">BWK72_14240</name>
</gene>
<dbReference type="PANTHER" id="PTHR33653">
    <property type="entry name" value="RIBONUCLEASE VAPC2"/>
    <property type="match status" value="1"/>
</dbReference>